<dbReference type="SUPFAM" id="SSF82153">
    <property type="entry name" value="FAS1 domain"/>
    <property type="match status" value="1"/>
</dbReference>
<feature type="domain" description="FAS1" evidence="1">
    <location>
        <begin position="79"/>
        <end position="226"/>
    </location>
</feature>
<sequence length="253" mass="26749">MRPERAVQWSAAGAAIVMALSVGGCQSKARQDSYKQVGSVCSFMAPTVSGTRNYVPASEKEAPDSRIAYADPETPIYCDRPISEGVSAAIELANYTRALHVSGYFAILQQKGPYTVFAIPNEPLAQYSAQFRNGLLDPANRASLKALISYTIVPGKWPVKKIKDLLAKSATHAFSLNTLAGIPLTFSLDVATGQPLVSNAAGASNHLWVTGVPQSNGVLYFTQSTLAPVFPPQPVVKPAAPNGIVAAPLPATH</sequence>
<dbReference type="InterPro" id="IPR036378">
    <property type="entry name" value="FAS1_dom_sf"/>
</dbReference>
<evidence type="ECO:0000313" key="2">
    <source>
        <dbReference type="EMBL" id="BCI67082.1"/>
    </source>
</evidence>
<name>A0A6S6PQV7_ACEAC</name>
<dbReference type="PROSITE" id="PS51257">
    <property type="entry name" value="PROKAR_LIPOPROTEIN"/>
    <property type="match status" value="1"/>
</dbReference>
<dbReference type="EMBL" id="AP023326">
    <property type="protein sequence ID" value="BCI67082.1"/>
    <property type="molecule type" value="Genomic_DNA"/>
</dbReference>
<dbReference type="Pfam" id="PF02469">
    <property type="entry name" value="Fasciclin"/>
    <property type="match status" value="1"/>
</dbReference>
<dbReference type="PROSITE" id="PS50213">
    <property type="entry name" value="FAS1"/>
    <property type="match status" value="1"/>
</dbReference>
<protein>
    <recommendedName>
        <fullName evidence="1">FAS1 domain-containing protein</fullName>
    </recommendedName>
</protein>
<dbReference type="Proteomes" id="UP000515220">
    <property type="component" value="Chromosome"/>
</dbReference>
<proteinExistence type="predicted"/>
<organism evidence="2 3">
    <name type="scientific">Acetobacter aceti</name>
    <dbReference type="NCBI Taxonomy" id="435"/>
    <lineage>
        <taxon>Bacteria</taxon>
        <taxon>Pseudomonadati</taxon>
        <taxon>Pseudomonadota</taxon>
        <taxon>Alphaproteobacteria</taxon>
        <taxon>Acetobacterales</taxon>
        <taxon>Acetobacteraceae</taxon>
        <taxon>Acetobacter</taxon>
        <taxon>Acetobacter subgen. Acetobacter</taxon>
    </lineage>
</organism>
<dbReference type="RefSeq" id="WP_232091921.1">
    <property type="nucleotide sequence ID" value="NZ_AP023326.1"/>
</dbReference>
<accession>A0A6S6PQV7</accession>
<dbReference type="InterPro" id="IPR000782">
    <property type="entry name" value="FAS1_domain"/>
</dbReference>
<dbReference type="Gene3D" id="2.30.180.10">
    <property type="entry name" value="FAS1 domain"/>
    <property type="match status" value="1"/>
</dbReference>
<evidence type="ECO:0000313" key="3">
    <source>
        <dbReference type="Proteomes" id="UP000515220"/>
    </source>
</evidence>
<dbReference type="AlphaFoldDB" id="A0A6S6PQV7"/>
<evidence type="ECO:0000259" key="1">
    <source>
        <dbReference type="PROSITE" id="PS50213"/>
    </source>
</evidence>
<reference evidence="2 3" key="1">
    <citation type="submission" date="2020-07" db="EMBL/GenBank/DDBJ databases">
        <title>Complete Genome Sequence of an acetic acid bacterium, Acetobacter aceti JCM20276.</title>
        <authorList>
            <person name="Hirose Y."/>
            <person name="Mihara H."/>
        </authorList>
    </citation>
    <scope>NUCLEOTIDE SEQUENCE [LARGE SCALE GENOMIC DNA]</scope>
    <source>
        <strain evidence="2 3">JCM20276</strain>
    </source>
</reference>
<gene>
    <name evidence="2" type="ORF">AAJCM20276_17060</name>
</gene>